<sequence length="121" mass="14232">MDEKIKDFQLEEYRRKEEEEKKAILRAEVFHIGKGWKVSIINEGKCQARNIRIISSDLTSETGRIHIMNEPIVPYPVLNRNDRFYLDLCLMQGHNIKPTIHLVWDDDFGTNRTITQSLCLC</sequence>
<protein>
    <submittedName>
        <fullName evidence="1">Uncharacterized protein</fullName>
    </submittedName>
</protein>
<accession>A0A9D1ZIF5</accession>
<gene>
    <name evidence="1" type="ORF">H9824_05510</name>
</gene>
<reference evidence="1" key="1">
    <citation type="journal article" date="2021" name="PeerJ">
        <title>Extensive microbial diversity within the chicken gut microbiome revealed by metagenomics and culture.</title>
        <authorList>
            <person name="Gilroy R."/>
            <person name="Ravi A."/>
            <person name="Getino M."/>
            <person name="Pursley I."/>
            <person name="Horton D.L."/>
            <person name="Alikhan N.F."/>
            <person name="Baker D."/>
            <person name="Gharbi K."/>
            <person name="Hall N."/>
            <person name="Watson M."/>
            <person name="Adriaenssens E.M."/>
            <person name="Foster-Nyarko E."/>
            <person name="Jarju S."/>
            <person name="Secka A."/>
            <person name="Antonio M."/>
            <person name="Oren A."/>
            <person name="Chaudhuri R.R."/>
            <person name="La Ragione R."/>
            <person name="Hildebrand F."/>
            <person name="Pallen M.J."/>
        </authorList>
    </citation>
    <scope>NUCLEOTIDE SEQUENCE</scope>
    <source>
        <strain evidence="1">Gambia2-208</strain>
    </source>
</reference>
<evidence type="ECO:0000313" key="1">
    <source>
        <dbReference type="EMBL" id="HIY88144.1"/>
    </source>
</evidence>
<organism evidence="1 2">
    <name type="scientific">Candidatus Bacteroides pullicola</name>
    <dbReference type="NCBI Taxonomy" id="2838475"/>
    <lineage>
        <taxon>Bacteria</taxon>
        <taxon>Pseudomonadati</taxon>
        <taxon>Bacteroidota</taxon>
        <taxon>Bacteroidia</taxon>
        <taxon>Bacteroidales</taxon>
        <taxon>Bacteroidaceae</taxon>
        <taxon>Bacteroides</taxon>
    </lineage>
</organism>
<dbReference type="AlphaFoldDB" id="A0A9D1ZIF5"/>
<comment type="caution">
    <text evidence="1">The sequence shown here is derived from an EMBL/GenBank/DDBJ whole genome shotgun (WGS) entry which is preliminary data.</text>
</comment>
<name>A0A9D1ZIF5_9BACE</name>
<dbReference type="EMBL" id="DXCV01000039">
    <property type="protein sequence ID" value="HIY88144.1"/>
    <property type="molecule type" value="Genomic_DNA"/>
</dbReference>
<evidence type="ECO:0000313" key="2">
    <source>
        <dbReference type="Proteomes" id="UP000886851"/>
    </source>
</evidence>
<proteinExistence type="predicted"/>
<reference evidence="1" key="2">
    <citation type="submission" date="2021-04" db="EMBL/GenBank/DDBJ databases">
        <authorList>
            <person name="Gilroy R."/>
        </authorList>
    </citation>
    <scope>NUCLEOTIDE SEQUENCE</scope>
    <source>
        <strain evidence="1">Gambia2-208</strain>
    </source>
</reference>
<dbReference type="Proteomes" id="UP000886851">
    <property type="component" value="Unassembled WGS sequence"/>
</dbReference>